<evidence type="ECO:0000313" key="1">
    <source>
        <dbReference type="EMBL" id="MCT7319326.1"/>
    </source>
</evidence>
<sequence>MTALARAIDMSPIYLSQVVNKGLRINPARCVAIEVATQGAVRRPDLRPDDWHLIWPELVSARASSTRLHQRPMRPKPRMIPAAASATRLRRIGRVSRASSACSPTRAFSRQLLRAGLCHSNDEASVRAH</sequence>
<dbReference type="Pfam" id="PF15943">
    <property type="entry name" value="YdaS_toxin"/>
    <property type="match status" value="1"/>
</dbReference>
<proteinExistence type="predicted"/>
<reference evidence="1" key="1">
    <citation type="journal article" date="2023" name="Front. Microbiol.">
        <title>Ralstonia chuxiongensis sp. nov., Ralstonia mojiangensis sp. nov., and Ralstonia soli sp. nov., isolated from tobacco fields, are three novel species in the family Burkholderiaceae.</title>
        <authorList>
            <person name="Lu C.H."/>
            <person name="Zhang Y.Y."/>
            <person name="Jiang N."/>
            <person name="Chen W."/>
            <person name="Shao X."/>
            <person name="Zhao Z.M."/>
            <person name="Lu W.L."/>
            <person name="Hu X."/>
            <person name="Xi Y.X."/>
            <person name="Zou S.Y."/>
            <person name="Wei Q.J."/>
            <person name="Lin Z.L."/>
            <person name="Gong L."/>
            <person name="Gai X.T."/>
            <person name="Zhang L.Q."/>
            <person name="Li J.Y."/>
            <person name="Jin Y."/>
            <person name="Xia Z.Y."/>
        </authorList>
    </citation>
    <scope>NUCLEOTIDE SEQUENCE</scope>
    <source>
        <strain evidence="1">22TCCZM01-4</strain>
    </source>
</reference>
<dbReference type="InterPro" id="IPR031856">
    <property type="entry name" value="YdaS_toxin-like"/>
</dbReference>
<protein>
    <submittedName>
        <fullName evidence="1">Helix-turn-helix domain-containing protein</fullName>
    </submittedName>
</protein>
<comment type="caution">
    <text evidence="1">The sequence shown here is derived from an EMBL/GenBank/DDBJ whole genome shotgun (WGS) entry which is preliminary data.</text>
</comment>
<reference evidence="1" key="2">
    <citation type="submission" date="2023-02" db="EMBL/GenBank/DDBJ databases">
        <authorList>
            <person name="Lu C.-H."/>
        </authorList>
    </citation>
    <scope>NUCLEOTIDE SEQUENCE</scope>
    <source>
        <strain evidence="1">22TCCZM01-4</strain>
    </source>
</reference>
<dbReference type="AlphaFoldDB" id="A0AAE3LHB9"/>
<dbReference type="Gene3D" id="1.10.260.40">
    <property type="entry name" value="lambda repressor-like DNA-binding domains"/>
    <property type="match status" value="1"/>
</dbReference>
<name>A0AAE3LHB9_9RALS</name>
<gene>
    <name evidence="1" type="ORF">N5I87_25180</name>
</gene>
<evidence type="ECO:0000313" key="2">
    <source>
        <dbReference type="Proteomes" id="UP001164374"/>
    </source>
</evidence>
<dbReference type="InterPro" id="IPR010982">
    <property type="entry name" value="Lambda_DNA-bd_dom_sf"/>
</dbReference>
<accession>A0AAE3LHB9</accession>
<organism evidence="1 2">
    <name type="scientific">Ralstonia mojiangensis</name>
    <dbReference type="NCBI Taxonomy" id="2953895"/>
    <lineage>
        <taxon>Bacteria</taxon>
        <taxon>Pseudomonadati</taxon>
        <taxon>Pseudomonadota</taxon>
        <taxon>Betaproteobacteria</taxon>
        <taxon>Burkholderiales</taxon>
        <taxon>Burkholderiaceae</taxon>
        <taxon>Ralstonia</taxon>
    </lineage>
</organism>
<dbReference type="EMBL" id="JAOCQJ010000011">
    <property type="protein sequence ID" value="MCT7319326.1"/>
    <property type="molecule type" value="Genomic_DNA"/>
</dbReference>
<dbReference type="GO" id="GO:0003677">
    <property type="term" value="F:DNA binding"/>
    <property type="evidence" value="ECO:0007669"/>
    <property type="project" value="InterPro"/>
</dbReference>
<dbReference type="Proteomes" id="UP001164374">
    <property type="component" value="Unassembled WGS sequence"/>
</dbReference>